<dbReference type="AlphaFoldDB" id="A0A5E4PS24"/>
<keyword evidence="3" id="KW-1185">Reference proteome</keyword>
<dbReference type="EMBL" id="FZQP02000215">
    <property type="protein sequence ID" value="VVC87891.1"/>
    <property type="molecule type" value="Genomic_DNA"/>
</dbReference>
<feature type="region of interest" description="Disordered" evidence="1">
    <location>
        <begin position="1"/>
        <end position="52"/>
    </location>
</feature>
<feature type="region of interest" description="Disordered" evidence="1">
    <location>
        <begin position="68"/>
        <end position="112"/>
    </location>
</feature>
<evidence type="ECO:0000313" key="2">
    <source>
        <dbReference type="EMBL" id="VVC87891.1"/>
    </source>
</evidence>
<organism evidence="2 3">
    <name type="scientific">Leptidea sinapis</name>
    <dbReference type="NCBI Taxonomy" id="189913"/>
    <lineage>
        <taxon>Eukaryota</taxon>
        <taxon>Metazoa</taxon>
        <taxon>Ecdysozoa</taxon>
        <taxon>Arthropoda</taxon>
        <taxon>Hexapoda</taxon>
        <taxon>Insecta</taxon>
        <taxon>Pterygota</taxon>
        <taxon>Neoptera</taxon>
        <taxon>Endopterygota</taxon>
        <taxon>Lepidoptera</taxon>
        <taxon>Glossata</taxon>
        <taxon>Ditrysia</taxon>
        <taxon>Papilionoidea</taxon>
        <taxon>Pieridae</taxon>
        <taxon>Dismorphiinae</taxon>
        <taxon>Leptidea</taxon>
    </lineage>
</organism>
<feature type="compositionally biased region" description="Basic and acidic residues" evidence="1">
    <location>
        <begin position="12"/>
        <end position="35"/>
    </location>
</feature>
<name>A0A5E4PS24_9NEOP</name>
<proteinExistence type="predicted"/>
<accession>A0A5E4PS24</accession>
<feature type="compositionally biased region" description="Basic residues" evidence="1">
    <location>
        <begin position="43"/>
        <end position="52"/>
    </location>
</feature>
<evidence type="ECO:0000313" key="3">
    <source>
        <dbReference type="Proteomes" id="UP000324832"/>
    </source>
</evidence>
<evidence type="ECO:0000256" key="1">
    <source>
        <dbReference type="SAM" id="MobiDB-lite"/>
    </source>
</evidence>
<sequence>MAKFIKSIFSTGERRKSRYEDGKDDDNAPHMDLRRKLSISRSGRMKQANKKRQSLCLDLYGKKIQSCEKKSTESLNTSQNRKEHNIDNDRRRSTDLTPEEEIDSAFEIIHKT</sequence>
<reference evidence="2 3" key="1">
    <citation type="submission" date="2017-07" db="EMBL/GenBank/DDBJ databases">
        <authorList>
            <person name="Talla V."/>
            <person name="Backstrom N."/>
        </authorList>
    </citation>
    <scope>NUCLEOTIDE SEQUENCE [LARGE SCALE GENOMIC DNA]</scope>
</reference>
<protein>
    <submittedName>
        <fullName evidence="2">Uncharacterized protein</fullName>
    </submittedName>
</protein>
<gene>
    <name evidence="2" type="ORF">LSINAPIS_LOCUS1400</name>
</gene>
<feature type="compositionally biased region" description="Basic and acidic residues" evidence="1">
    <location>
        <begin position="80"/>
        <end position="94"/>
    </location>
</feature>
<dbReference type="Proteomes" id="UP000324832">
    <property type="component" value="Unassembled WGS sequence"/>
</dbReference>